<dbReference type="CDD" id="cd01671">
    <property type="entry name" value="CARD"/>
    <property type="match status" value="1"/>
</dbReference>
<dbReference type="InterPro" id="IPR011029">
    <property type="entry name" value="DEATH-like_dom_sf"/>
</dbReference>
<dbReference type="AlphaFoldDB" id="A0A401RZ60"/>
<name>A0A401RZ60_CHIPU</name>
<dbReference type="PROSITE" id="PS50209">
    <property type="entry name" value="CARD"/>
    <property type="match status" value="1"/>
</dbReference>
<dbReference type="SUPFAM" id="SSF47986">
    <property type="entry name" value="DEATH domain"/>
    <property type="match status" value="1"/>
</dbReference>
<sequence>MTDAVNSRSENWFKIDILPNKDMAKRELKSKKCELIDCLSSDSDYILQKIDSKEMLFLHEYQALKYQLNPVKRITDLLDLILGKGEKKCEEFIHALQEVQDTYPQLKYLVANSNKSPDDQCSIAAMEEDYPLVVKQPQLPPDPSGIKPKKKFKESFPIHGGQVSTAQDETNFGMFSCLMDCMRTVTFRKL</sequence>
<dbReference type="OrthoDB" id="9931598at2759"/>
<gene>
    <name evidence="2" type="ORF">chiPu_0001831</name>
</gene>
<dbReference type="STRING" id="137246.A0A401RZ60"/>
<dbReference type="GO" id="GO:0042981">
    <property type="term" value="P:regulation of apoptotic process"/>
    <property type="evidence" value="ECO:0007669"/>
    <property type="project" value="InterPro"/>
</dbReference>
<evidence type="ECO:0000313" key="2">
    <source>
        <dbReference type="EMBL" id="GCC23435.1"/>
    </source>
</evidence>
<organism evidence="2 3">
    <name type="scientific">Chiloscyllium punctatum</name>
    <name type="common">Brownbanded bambooshark</name>
    <name type="synonym">Hemiscyllium punctatum</name>
    <dbReference type="NCBI Taxonomy" id="137246"/>
    <lineage>
        <taxon>Eukaryota</taxon>
        <taxon>Metazoa</taxon>
        <taxon>Chordata</taxon>
        <taxon>Craniata</taxon>
        <taxon>Vertebrata</taxon>
        <taxon>Chondrichthyes</taxon>
        <taxon>Elasmobranchii</taxon>
        <taxon>Galeomorphii</taxon>
        <taxon>Galeoidea</taxon>
        <taxon>Orectolobiformes</taxon>
        <taxon>Hemiscylliidae</taxon>
        <taxon>Chiloscyllium</taxon>
    </lineage>
</organism>
<evidence type="ECO:0000259" key="1">
    <source>
        <dbReference type="PROSITE" id="PS50209"/>
    </source>
</evidence>
<comment type="caution">
    <text evidence="2">The sequence shown here is derived from an EMBL/GenBank/DDBJ whole genome shotgun (WGS) entry which is preliminary data.</text>
</comment>
<accession>A0A401RZ60</accession>
<dbReference type="Pfam" id="PF00619">
    <property type="entry name" value="CARD"/>
    <property type="match status" value="1"/>
</dbReference>
<protein>
    <recommendedName>
        <fullName evidence="1">CARD domain-containing protein</fullName>
    </recommendedName>
</protein>
<proteinExistence type="predicted"/>
<keyword evidence="3" id="KW-1185">Reference proteome</keyword>
<dbReference type="EMBL" id="BEZZ01000030">
    <property type="protein sequence ID" value="GCC23435.1"/>
    <property type="molecule type" value="Genomic_DNA"/>
</dbReference>
<reference evidence="2 3" key="1">
    <citation type="journal article" date="2018" name="Nat. Ecol. Evol.">
        <title>Shark genomes provide insights into elasmobranch evolution and the origin of vertebrates.</title>
        <authorList>
            <person name="Hara Y"/>
            <person name="Yamaguchi K"/>
            <person name="Onimaru K"/>
            <person name="Kadota M"/>
            <person name="Koyanagi M"/>
            <person name="Keeley SD"/>
            <person name="Tatsumi K"/>
            <person name="Tanaka K"/>
            <person name="Motone F"/>
            <person name="Kageyama Y"/>
            <person name="Nozu R"/>
            <person name="Adachi N"/>
            <person name="Nishimura O"/>
            <person name="Nakagawa R"/>
            <person name="Tanegashima C"/>
            <person name="Kiyatake I"/>
            <person name="Matsumoto R"/>
            <person name="Murakumo K"/>
            <person name="Nishida K"/>
            <person name="Terakita A"/>
            <person name="Kuratani S"/>
            <person name="Sato K"/>
            <person name="Hyodo S Kuraku.S."/>
        </authorList>
    </citation>
    <scope>NUCLEOTIDE SEQUENCE [LARGE SCALE GENOMIC DNA]</scope>
</reference>
<dbReference type="Gene3D" id="1.10.533.10">
    <property type="entry name" value="Death Domain, Fas"/>
    <property type="match status" value="1"/>
</dbReference>
<dbReference type="Proteomes" id="UP000287033">
    <property type="component" value="Unassembled WGS sequence"/>
</dbReference>
<dbReference type="InterPro" id="IPR001315">
    <property type="entry name" value="CARD"/>
</dbReference>
<feature type="domain" description="CARD" evidence="1">
    <location>
        <begin position="20"/>
        <end position="98"/>
    </location>
</feature>
<evidence type="ECO:0000313" key="3">
    <source>
        <dbReference type="Proteomes" id="UP000287033"/>
    </source>
</evidence>